<dbReference type="SUPFAM" id="SSF51120">
    <property type="entry name" value="beta-Roll"/>
    <property type="match status" value="1"/>
</dbReference>
<evidence type="ECO:0000313" key="2">
    <source>
        <dbReference type="Proteomes" id="UP001235547"/>
    </source>
</evidence>
<name>A0ABY8CSH0_9HYPH</name>
<evidence type="ECO:0000313" key="1">
    <source>
        <dbReference type="EMBL" id="WEX79961.1"/>
    </source>
</evidence>
<accession>A0ABY8CSH0</accession>
<dbReference type="InterPro" id="IPR011049">
    <property type="entry name" value="Serralysin-like_metalloprot_C"/>
</dbReference>
<dbReference type="Proteomes" id="UP001235547">
    <property type="component" value="Chromosome 2"/>
</dbReference>
<gene>
    <name evidence="1" type="ORF">PYH38_001344</name>
</gene>
<proteinExistence type="predicted"/>
<reference evidence="1 2" key="1">
    <citation type="submission" date="2023-03" db="EMBL/GenBank/DDBJ databases">
        <authorList>
            <person name="Kaur S."/>
            <person name="Espinosa-Saiz D."/>
            <person name="Velazquez E."/>
            <person name="Menendez E."/>
            <person name="diCenzo G.C."/>
        </authorList>
    </citation>
    <scope>NUCLEOTIDE SEQUENCE [LARGE SCALE GENOMIC DNA]</scope>
    <source>
        <strain evidence="1 2">LMG 27395</strain>
    </source>
</reference>
<protein>
    <submittedName>
        <fullName evidence="1">Uncharacterized protein</fullName>
    </submittedName>
</protein>
<dbReference type="EMBL" id="CP120370">
    <property type="protein sequence ID" value="WEX79961.1"/>
    <property type="molecule type" value="Genomic_DNA"/>
</dbReference>
<organism evidence="1 2">
    <name type="scientific">Sinorhizobium numidicum</name>
    <dbReference type="NCBI Taxonomy" id="680248"/>
    <lineage>
        <taxon>Bacteria</taxon>
        <taxon>Pseudomonadati</taxon>
        <taxon>Pseudomonadota</taxon>
        <taxon>Alphaproteobacteria</taxon>
        <taxon>Hyphomicrobiales</taxon>
        <taxon>Rhizobiaceae</taxon>
        <taxon>Sinorhizobium/Ensifer group</taxon>
        <taxon>Sinorhizobium</taxon>
    </lineage>
</organism>
<keyword evidence="2" id="KW-1185">Reference proteome</keyword>
<sequence length="132" mass="14381">MEKAIGNASRRELSMACHWPACAHLAALQHRSSRHRLACSGLTREPLLSAPLFARHSGRDEIFDFELDRDIIQLAGYGYEDFADLLPNISDDANGNAVVHLNGTVDQVTLLGVQTADLSAANFVFSADLAFV</sequence>